<dbReference type="OrthoDB" id="9808002at2"/>
<dbReference type="PANTHER" id="PTHR43586">
    <property type="entry name" value="CYSTEINE DESULFURASE"/>
    <property type="match status" value="1"/>
</dbReference>
<dbReference type="InterPro" id="IPR015424">
    <property type="entry name" value="PyrdxlP-dep_Trfase"/>
</dbReference>
<dbReference type="EMBL" id="CP036279">
    <property type="protein sequence ID" value="QDU62598.1"/>
    <property type="molecule type" value="Genomic_DNA"/>
</dbReference>
<feature type="domain" description="Aminotransferase class V" evidence="2">
    <location>
        <begin position="2"/>
        <end position="371"/>
    </location>
</feature>
<keyword evidence="4" id="KW-1185">Reference proteome</keyword>
<dbReference type="PANTHER" id="PTHR43586:SF4">
    <property type="entry name" value="ISOPENICILLIN N EPIMERASE"/>
    <property type="match status" value="1"/>
</dbReference>
<gene>
    <name evidence="3" type="primary">csd_2</name>
    <name evidence="3" type="ORF">Pan216_34650</name>
</gene>
<dbReference type="SUPFAM" id="SSF53383">
    <property type="entry name" value="PLP-dependent transferases"/>
    <property type="match status" value="1"/>
</dbReference>
<evidence type="ECO:0000313" key="3">
    <source>
        <dbReference type="EMBL" id="QDU62598.1"/>
    </source>
</evidence>
<protein>
    <submittedName>
        <fullName evidence="3">Putative cysteine desulfurase</fullName>
        <ecNumber evidence="3">2.8.1.7</ecNumber>
    </submittedName>
</protein>
<keyword evidence="1" id="KW-0663">Pyridoxal phosphate</keyword>
<name>A0A518B6J7_9BACT</name>
<dbReference type="RefSeq" id="WP_145259472.1">
    <property type="nucleotide sequence ID" value="NZ_CP036279.1"/>
</dbReference>
<dbReference type="NCBIfam" id="TIGR01977">
    <property type="entry name" value="am_tr_V_EF2568"/>
    <property type="match status" value="1"/>
</dbReference>
<dbReference type="InterPro" id="IPR000192">
    <property type="entry name" value="Aminotrans_V_dom"/>
</dbReference>
<dbReference type="Proteomes" id="UP000317093">
    <property type="component" value="Chromosome"/>
</dbReference>
<accession>A0A518B6J7</accession>
<keyword evidence="3" id="KW-0808">Transferase</keyword>
<dbReference type="Gene3D" id="3.40.640.10">
    <property type="entry name" value="Type I PLP-dependent aspartate aminotransferase-like (Major domain)"/>
    <property type="match status" value="1"/>
</dbReference>
<dbReference type="GO" id="GO:0031071">
    <property type="term" value="F:cysteine desulfurase activity"/>
    <property type="evidence" value="ECO:0007669"/>
    <property type="project" value="UniProtKB-EC"/>
</dbReference>
<dbReference type="EC" id="2.8.1.7" evidence="3"/>
<dbReference type="InterPro" id="IPR015421">
    <property type="entry name" value="PyrdxlP-dep_Trfase_major"/>
</dbReference>
<dbReference type="InterPro" id="IPR015422">
    <property type="entry name" value="PyrdxlP-dep_Trfase_small"/>
</dbReference>
<evidence type="ECO:0000313" key="4">
    <source>
        <dbReference type="Proteomes" id="UP000317093"/>
    </source>
</evidence>
<reference evidence="3 4" key="1">
    <citation type="submission" date="2019-02" db="EMBL/GenBank/DDBJ databases">
        <title>Deep-cultivation of Planctomycetes and their phenomic and genomic characterization uncovers novel biology.</title>
        <authorList>
            <person name="Wiegand S."/>
            <person name="Jogler M."/>
            <person name="Boedeker C."/>
            <person name="Pinto D."/>
            <person name="Vollmers J."/>
            <person name="Rivas-Marin E."/>
            <person name="Kohn T."/>
            <person name="Peeters S.H."/>
            <person name="Heuer A."/>
            <person name="Rast P."/>
            <person name="Oberbeckmann S."/>
            <person name="Bunk B."/>
            <person name="Jeske O."/>
            <person name="Meyerdierks A."/>
            <person name="Storesund J.E."/>
            <person name="Kallscheuer N."/>
            <person name="Luecker S."/>
            <person name="Lage O.M."/>
            <person name="Pohl T."/>
            <person name="Merkel B.J."/>
            <person name="Hornburger P."/>
            <person name="Mueller R.-W."/>
            <person name="Bruemmer F."/>
            <person name="Labrenz M."/>
            <person name="Spormann A.M."/>
            <person name="Op den Camp H."/>
            <person name="Overmann J."/>
            <person name="Amann R."/>
            <person name="Jetten M.S.M."/>
            <person name="Mascher T."/>
            <person name="Medema M.H."/>
            <person name="Devos D.P."/>
            <person name="Kaster A.-K."/>
            <person name="Ovreas L."/>
            <person name="Rohde M."/>
            <person name="Galperin M.Y."/>
            <person name="Jogler C."/>
        </authorList>
    </citation>
    <scope>NUCLEOTIDE SEQUENCE [LARGE SCALE GENOMIC DNA]</scope>
    <source>
        <strain evidence="3 4">Pan216</strain>
    </source>
</reference>
<evidence type="ECO:0000259" key="2">
    <source>
        <dbReference type="Pfam" id="PF00266"/>
    </source>
</evidence>
<evidence type="ECO:0000256" key="1">
    <source>
        <dbReference type="ARBA" id="ARBA00022898"/>
    </source>
</evidence>
<dbReference type="Gene3D" id="3.90.1150.10">
    <property type="entry name" value="Aspartate Aminotransferase, domain 1"/>
    <property type="match status" value="1"/>
</dbReference>
<dbReference type="InterPro" id="IPR010969">
    <property type="entry name" value="Cys_dSase-rel_unknwn_funct"/>
</dbReference>
<sequence>MIYFNNAATTWPKPESVYDVVSKVMRSVESPGRSTSRESRRGAFDVEIARQRVASFLGIPDASRLVLTPGCTYSLNLAIQGLPWKRGDVALLTGLEHHAVSRPIRKMAEERGIRFVVVPYAPGKPVDLDFIEETLRHHRCRLVACTCASNVTGELLPYGAVAQIAREHGVTSLIDASQVAGVLPVDVAKLGADMVAFAGHKSLMGPMGVGGLYVRPELQLRTLVEGGTGKDSGKHAMSGRYPANFEVGTLNFPSIAGLAEGVKWIQETGIDRIRQHETGLTGRLLDGLRDMPGVTIHGPQEAEARTSVVSITVEGHAPRELADWLASEHDIATRAGYHCAPLAHESIGTLPGEGTLRFSIGYFNTAEEVDDVIECLAAATGVSSVVSEPVVELA</sequence>
<organism evidence="3 4">
    <name type="scientific">Kolteria novifilia</name>
    <dbReference type="NCBI Taxonomy" id="2527975"/>
    <lineage>
        <taxon>Bacteria</taxon>
        <taxon>Pseudomonadati</taxon>
        <taxon>Planctomycetota</taxon>
        <taxon>Planctomycetia</taxon>
        <taxon>Kolteriales</taxon>
        <taxon>Kolteriaceae</taxon>
        <taxon>Kolteria</taxon>
    </lineage>
</organism>
<dbReference type="KEGG" id="knv:Pan216_34650"/>
<dbReference type="AlphaFoldDB" id="A0A518B6J7"/>
<dbReference type="Pfam" id="PF00266">
    <property type="entry name" value="Aminotran_5"/>
    <property type="match status" value="1"/>
</dbReference>
<proteinExistence type="predicted"/>